<feature type="domain" description="HTH cro/C1-type" evidence="1">
    <location>
        <begin position="22"/>
        <end position="64"/>
    </location>
</feature>
<dbReference type="Proteomes" id="UP001622594">
    <property type="component" value="Chromosome"/>
</dbReference>
<gene>
    <name evidence="2" type="ORF">OG814_32120</name>
</gene>
<dbReference type="PROSITE" id="PS50943">
    <property type="entry name" value="HTH_CROC1"/>
    <property type="match status" value="1"/>
</dbReference>
<dbReference type="CDD" id="cd00093">
    <property type="entry name" value="HTH_XRE"/>
    <property type="match status" value="1"/>
</dbReference>
<dbReference type="Gene3D" id="1.10.260.40">
    <property type="entry name" value="lambda repressor-like DNA-binding domains"/>
    <property type="match status" value="1"/>
</dbReference>
<dbReference type="InterPro" id="IPR010982">
    <property type="entry name" value="Lambda_DNA-bd_dom_sf"/>
</dbReference>
<dbReference type="SUPFAM" id="SSF47413">
    <property type="entry name" value="lambda repressor-like DNA-binding domains"/>
    <property type="match status" value="1"/>
</dbReference>
<dbReference type="SMART" id="SM00530">
    <property type="entry name" value="HTH_XRE"/>
    <property type="match status" value="1"/>
</dbReference>
<sequence length="471" mass="50542">MSQRPKELTPHASPQHYSGAEMREWRNLRGLSLNKLRELIRFDPSYVARVERGEQAPSPDLVKAYDNAVGANGALVRLHAEVVNGVGVDALSSGHVARSEPDVAKGLSHVADVPGGQAVSEEEGIYVPCRTSDGRIIFVSVPRRAFLGGLGAAAVGIAGAPAAQASPPRPRVAVPDRSPLEHLEAVRRVLVDSDNLFGPHQLIPKAQEQINAIGVLREGARGLDRRRLLRVQTRFAELCGWFHQDAGDLRAAQYWTDRALQWSHGAGDPDLTVYVLARKSQLAGDMRDPIDAVDVAEAALEMARPGTRLAAVAATYAAHGYALQGEPVAALRAYDHARELLHGQQVDPAATWGGWMNDAYIDVQRARSLSGLGDHRAAAEGFRTAIASLPAGYHRDRGVYLAREASAYAGSGEAEQAAATGLEALAIGASTGSARILAELARLDTDLQRWRTVPAVRDFQDSLKASVLHEA</sequence>
<evidence type="ECO:0000259" key="1">
    <source>
        <dbReference type="PROSITE" id="PS50943"/>
    </source>
</evidence>
<proteinExistence type="predicted"/>
<dbReference type="InterPro" id="IPR011990">
    <property type="entry name" value="TPR-like_helical_dom_sf"/>
</dbReference>
<dbReference type="EMBL" id="CP108188">
    <property type="protein sequence ID" value="WTR73606.1"/>
    <property type="molecule type" value="Genomic_DNA"/>
</dbReference>
<dbReference type="Pfam" id="PF13560">
    <property type="entry name" value="HTH_31"/>
    <property type="match status" value="1"/>
</dbReference>
<protein>
    <submittedName>
        <fullName evidence="2">Helix-turn-helix transcriptional regulator</fullName>
    </submittedName>
</protein>
<name>A0ABZ1LGK1_9ACTN</name>
<keyword evidence="3" id="KW-1185">Reference proteome</keyword>
<dbReference type="SUPFAM" id="SSF48452">
    <property type="entry name" value="TPR-like"/>
    <property type="match status" value="1"/>
</dbReference>
<dbReference type="RefSeq" id="WP_406336362.1">
    <property type="nucleotide sequence ID" value="NZ_CP108188.1"/>
</dbReference>
<organism evidence="2 3">
    <name type="scientific">Streptomyces zaomyceticus</name>
    <dbReference type="NCBI Taxonomy" id="68286"/>
    <lineage>
        <taxon>Bacteria</taxon>
        <taxon>Bacillati</taxon>
        <taxon>Actinomycetota</taxon>
        <taxon>Actinomycetes</taxon>
        <taxon>Kitasatosporales</taxon>
        <taxon>Streptomycetaceae</taxon>
        <taxon>Streptomyces</taxon>
    </lineage>
</organism>
<reference evidence="2 3" key="1">
    <citation type="submission" date="2022-10" db="EMBL/GenBank/DDBJ databases">
        <title>The complete genomes of actinobacterial strains from the NBC collection.</title>
        <authorList>
            <person name="Joergensen T.S."/>
            <person name="Alvarez Arevalo M."/>
            <person name="Sterndorff E.B."/>
            <person name="Faurdal D."/>
            <person name="Vuksanovic O."/>
            <person name="Mourched A.-S."/>
            <person name="Charusanti P."/>
            <person name="Shaw S."/>
            <person name="Blin K."/>
            <person name="Weber T."/>
        </authorList>
    </citation>
    <scope>NUCLEOTIDE SEQUENCE [LARGE SCALE GENOMIC DNA]</scope>
    <source>
        <strain evidence="2 3">NBC_00123</strain>
    </source>
</reference>
<evidence type="ECO:0000313" key="3">
    <source>
        <dbReference type="Proteomes" id="UP001622594"/>
    </source>
</evidence>
<evidence type="ECO:0000313" key="2">
    <source>
        <dbReference type="EMBL" id="WTR73606.1"/>
    </source>
</evidence>
<dbReference type="InterPro" id="IPR001387">
    <property type="entry name" value="Cro/C1-type_HTH"/>
</dbReference>
<dbReference type="Gene3D" id="1.25.40.10">
    <property type="entry name" value="Tetratricopeptide repeat domain"/>
    <property type="match status" value="1"/>
</dbReference>
<accession>A0ABZ1LGK1</accession>